<evidence type="ECO:0000313" key="1">
    <source>
        <dbReference type="Proteomes" id="UP000515125"/>
    </source>
</evidence>
<dbReference type="AlphaFoldDB" id="A0A6P6RUL3"/>
<dbReference type="InterPro" id="IPR022086">
    <property type="entry name" value="IMCp"/>
</dbReference>
<name>A0A6P6RUL3_9EIME</name>
<evidence type="ECO:0000313" key="2">
    <source>
        <dbReference type="RefSeq" id="XP_026191541.1"/>
    </source>
</evidence>
<keyword evidence="1" id="KW-1185">Reference proteome</keyword>
<accession>A0A6P6RUL3</accession>
<reference evidence="2" key="1">
    <citation type="submission" date="2025-08" db="UniProtKB">
        <authorList>
            <consortium name="RefSeq"/>
        </authorList>
    </citation>
    <scope>IDENTIFICATION</scope>
</reference>
<organism evidence="1 2">
    <name type="scientific">Cyclospora cayetanensis</name>
    <dbReference type="NCBI Taxonomy" id="88456"/>
    <lineage>
        <taxon>Eukaryota</taxon>
        <taxon>Sar</taxon>
        <taxon>Alveolata</taxon>
        <taxon>Apicomplexa</taxon>
        <taxon>Conoidasida</taxon>
        <taxon>Coccidia</taxon>
        <taxon>Eucoccidiorida</taxon>
        <taxon>Eimeriorina</taxon>
        <taxon>Eimeriidae</taxon>
        <taxon>Cyclospora</taxon>
    </lineage>
</organism>
<dbReference type="GeneID" id="34617895"/>
<dbReference type="Proteomes" id="UP000515125">
    <property type="component" value="Unplaced"/>
</dbReference>
<protein>
    <submittedName>
        <fullName evidence="2">Uncharacterized protein LOC34617895</fullName>
    </submittedName>
</protein>
<sequence length="291" mass="33838">MFKRKSQKAAQIDTTGPKELVDTVVPKMTVEEQLKFVDLEFVQEVEKFVEVPEVFYNDVIVEVPQVIEVIKVVPKEEIRENITYVPRFETKYIPKYVEVPIIKIVDRYEEVDEIHEILKPVVKKSVVDYEDVPVYKIRQEPKIIKEDMLNNKPHFIDIPVPFERPVVKYVDQPYFVNRYRDHLVPIPMTPSVRPIFRQGQHTQPVEVPIPAPYLVTHTAHSYHRPVSNYPVGSSQMQAYRQRESPRMPTGQYGVAYSQTTHVGEPNGAGVTPRCLDTRVLFHVTFKRVLAC</sequence>
<gene>
    <name evidence="2" type="primary">LOC34617895</name>
</gene>
<proteinExistence type="predicted"/>
<dbReference type="RefSeq" id="XP_026191541.1">
    <property type="nucleotide sequence ID" value="XM_026335756.1"/>
</dbReference>
<dbReference type="OrthoDB" id="331095at2759"/>
<dbReference type="Pfam" id="PF12314">
    <property type="entry name" value="IMCp"/>
    <property type="match status" value="1"/>
</dbReference>